<dbReference type="Pfam" id="PF13420">
    <property type="entry name" value="Acetyltransf_4"/>
    <property type="match status" value="1"/>
</dbReference>
<keyword evidence="2" id="KW-0808">Transferase</keyword>
<accession>A0A2I7N9P4</accession>
<evidence type="ECO:0000313" key="3">
    <source>
        <dbReference type="Proteomes" id="UP000236655"/>
    </source>
</evidence>
<keyword evidence="3" id="KW-1185">Reference proteome</keyword>
<dbReference type="EMBL" id="CP024847">
    <property type="protein sequence ID" value="AUR53189.1"/>
    <property type="molecule type" value="Genomic_DNA"/>
</dbReference>
<dbReference type="KEGG" id="nba:CUN60_09930"/>
<organism evidence="2 3">
    <name type="scientific">Aquella oligotrophica</name>
    <dbReference type="NCBI Taxonomy" id="2067065"/>
    <lineage>
        <taxon>Bacteria</taxon>
        <taxon>Pseudomonadati</taxon>
        <taxon>Pseudomonadota</taxon>
        <taxon>Betaproteobacteria</taxon>
        <taxon>Neisseriales</taxon>
        <taxon>Neisseriaceae</taxon>
        <taxon>Aquella</taxon>
    </lineage>
</organism>
<evidence type="ECO:0000259" key="1">
    <source>
        <dbReference type="PROSITE" id="PS51186"/>
    </source>
</evidence>
<dbReference type="OrthoDB" id="5459937at2"/>
<dbReference type="GO" id="GO:0016747">
    <property type="term" value="F:acyltransferase activity, transferring groups other than amino-acyl groups"/>
    <property type="evidence" value="ECO:0007669"/>
    <property type="project" value="InterPro"/>
</dbReference>
<dbReference type="Proteomes" id="UP000236655">
    <property type="component" value="Chromosome"/>
</dbReference>
<dbReference type="AlphaFoldDB" id="A0A2I7N9P4"/>
<gene>
    <name evidence="2" type="ORF">CUN60_09930</name>
</gene>
<reference evidence="3" key="1">
    <citation type="submission" date="2017-11" db="EMBL/GenBank/DDBJ databases">
        <authorList>
            <person name="Chan K.G."/>
            <person name="Lee L.S."/>
        </authorList>
    </citation>
    <scope>NUCLEOTIDE SEQUENCE [LARGE SCALE GENOMIC DNA]</scope>
    <source>
        <strain evidence="3">DSM 100970</strain>
    </source>
</reference>
<dbReference type="PANTHER" id="PTHR43072:SF8">
    <property type="entry name" value="ACYLTRANSFERASE FABY-RELATED"/>
    <property type="match status" value="1"/>
</dbReference>
<name>A0A2I7N9P4_9NEIS</name>
<feature type="domain" description="N-acetyltransferase" evidence="1">
    <location>
        <begin position="1"/>
        <end position="164"/>
    </location>
</feature>
<dbReference type="PROSITE" id="PS51186">
    <property type="entry name" value="GNAT"/>
    <property type="match status" value="1"/>
</dbReference>
<sequence length="165" mass="18776">MKIEVARFEDLSAIQAIYAHHVLNGLGTFEETPPTIEDMEKRFDKITADGFPFLVARLTDKVIGYAYASHFRERSAYRFTVEDSIYIDKQYQGSGVGSMLLKELIVSCKQRGYLQMLALIGDSNNRGSVNLHKKHGFELIGIMKNVGYKFEKFVDVVVMQLDLEV</sequence>
<dbReference type="PANTHER" id="PTHR43072">
    <property type="entry name" value="N-ACETYLTRANSFERASE"/>
    <property type="match status" value="1"/>
</dbReference>
<evidence type="ECO:0000313" key="2">
    <source>
        <dbReference type="EMBL" id="AUR53189.1"/>
    </source>
</evidence>
<dbReference type="CDD" id="cd04301">
    <property type="entry name" value="NAT_SF"/>
    <property type="match status" value="1"/>
</dbReference>
<dbReference type="SUPFAM" id="SSF55729">
    <property type="entry name" value="Acyl-CoA N-acyltransferases (Nat)"/>
    <property type="match status" value="1"/>
</dbReference>
<protein>
    <submittedName>
        <fullName evidence="2">GNAT family N-acetyltransferase</fullName>
    </submittedName>
</protein>
<dbReference type="InterPro" id="IPR000182">
    <property type="entry name" value="GNAT_dom"/>
</dbReference>
<proteinExistence type="predicted"/>
<dbReference type="Gene3D" id="3.40.630.30">
    <property type="match status" value="1"/>
</dbReference>
<dbReference type="InterPro" id="IPR016181">
    <property type="entry name" value="Acyl_CoA_acyltransferase"/>
</dbReference>